<evidence type="ECO:0000256" key="2">
    <source>
        <dbReference type="ARBA" id="ARBA00022737"/>
    </source>
</evidence>
<dbReference type="RefSeq" id="WP_067772485.1">
    <property type="nucleotide sequence ID" value="NZ_LIGX01000002.1"/>
</dbReference>
<dbReference type="InterPro" id="IPR011992">
    <property type="entry name" value="EF-hand-dom_pair"/>
</dbReference>
<dbReference type="Proteomes" id="UP000176204">
    <property type="component" value="Chromosome I"/>
</dbReference>
<evidence type="ECO:0000259" key="6">
    <source>
        <dbReference type="Pfam" id="PF13499"/>
    </source>
</evidence>
<dbReference type="InterPro" id="IPR002048">
    <property type="entry name" value="EF_hand_dom"/>
</dbReference>
<dbReference type="SUPFAM" id="SSF47473">
    <property type="entry name" value="EF-hand"/>
    <property type="match status" value="1"/>
</dbReference>
<sequence>MSIRILPAIILCTPFLASAEADNGAPPPAPSPENTCRPNCTPVRKKQAQRMEHIALSLFMRQLILDKYDTDGDGILNDDERKTLLADADKVRDEARRRFISQFDRNKDGKLDAQEQAELKKALSHQHKRHQRRGQPHPGGPPPPPNSSGRNEPPPPPALYILAQKLLLEKFDANRNGKLEPEEFTIIRQEADKLLQAHRATLLKRFDTDQNGSLDKTETENARRTLIQERELHREIDTSAKQPDEIDLFLDARYDMDILLSLNTAAALKKPIRLQVIDISFRG</sequence>
<dbReference type="STRING" id="1679444.PYTT_0224"/>
<dbReference type="GO" id="GO:0005509">
    <property type="term" value="F:calcium ion binding"/>
    <property type="evidence" value="ECO:0007669"/>
    <property type="project" value="InterPro"/>
</dbReference>
<accession>A0A1C7PEZ7</accession>
<feature type="region of interest" description="Disordered" evidence="3">
    <location>
        <begin position="118"/>
        <end position="158"/>
    </location>
</feature>
<keyword evidence="8" id="KW-1185">Reference proteome</keyword>
<feature type="compositionally biased region" description="Basic residues" evidence="3">
    <location>
        <begin position="122"/>
        <end position="135"/>
    </location>
</feature>
<dbReference type="Pfam" id="PF13202">
    <property type="entry name" value="EF-hand_5"/>
    <property type="match status" value="1"/>
</dbReference>
<dbReference type="CDD" id="cd00051">
    <property type="entry name" value="EFh"/>
    <property type="match status" value="1"/>
</dbReference>
<organism evidence="7 8">
    <name type="scientific">Akkermansia glycaniphila</name>
    <dbReference type="NCBI Taxonomy" id="1679444"/>
    <lineage>
        <taxon>Bacteria</taxon>
        <taxon>Pseudomonadati</taxon>
        <taxon>Verrucomicrobiota</taxon>
        <taxon>Verrucomicrobiia</taxon>
        <taxon>Verrucomicrobiales</taxon>
        <taxon>Akkermansiaceae</taxon>
        <taxon>Akkermansia</taxon>
    </lineage>
</organism>
<evidence type="ECO:0000313" key="7">
    <source>
        <dbReference type="EMBL" id="SEH72119.1"/>
    </source>
</evidence>
<dbReference type="PANTHER" id="PTHR10827:SF98">
    <property type="entry name" value="45 KDA CALCIUM-BINDING PROTEIN"/>
    <property type="match status" value="1"/>
</dbReference>
<keyword evidence="2" id="KW-0677">Repeat</keyword>
<keyword evidence="4" id="KW-0732">Signal</keyword>
<dbReference type="EMBL" id="LT629973">
    <property type="protein sequence ID" value="SEH72119.1"/>
    <property type="molecule type" value="Genomic_DNA"/>
</dbReference>
<protein>
    <submittedName>
        <fullName evidence="7">Ef hand</fullName>
    </submittedName>
</protein>
<feature type="chain" id="PRO_5014266591" evidence="4">
    <location>
        <begin position="20"/>
        <end position="283"/>
    </location>
</feature>
<dbReference type="Gene3D" id="1.10.238.10">
    <property type="entry name" value="EF-hand"/>
    <property type="match status" value="2"/>
</dbReference>
<evidence type="ECO:0000256" key="1">
    <source>
        <dbReference type="ARBA" id="ARBA00022723"/>
    </source>
</evidence>
<proteinExistence type="predicted"/>
<keyword evidence="1" id="KW-0479">Metal-binding</keyword>
<gene>
    <name evidence="7" type="ORF">PYTT_0224</name>
</gene>
<feature type="compositionally biased region" description="Pro residues" evidence="3">
    <location>
        <begin position="138"/>
        <end position="158"/>
    </location>
</feature>
<dbReference type="KEGG" id="agl:PYTT_0224"/>
<feature type="signal peptide" evidence="4">
    <location>
        <begin position="1"/>
        <end position="19"/>
    </location>
</feature>
<dbReference type="PANTHER" id="PTHR10827">
    <property type="entry name" value="RETICULOCALBIN"/>
    <property type="match status" value="1"/>
</dbReference>
<dbReference type="Pfam" id="PF13499">
    <property type="entry name" value="EF-hand_7"/>
    <property type="match status" value="1"/>
</dbReference>
<dbReference type="AlphaFoldDB" id="A0A1C7PEZ7"/>
<feature type="domain" description="EF-hand" evidence="6">
    <location>
        <begin position="168"/>
        <end position="220"/>
    </location>
</feature>
<evidence type="ECO:0000256" key="4">
    <source>
        <dbReference type="SAM" id="SignalP"/>
    </source>
</evidence>
<evidence type="ECO:0000256" key="3">
    <source>
        <dbReference type="SAM" id="MobiDB-lite"/>
    </source>
</evidence>
<reference evidence="8" key="1">
    <citation type="submission" date="2016-09" db="EMBL/GenBank/DDBJ databases">
        <authorList>
            <person name="Koehorst J."/>
        </authorList>
    </citation>
    <scope>NUCLEOTIDE SEQUENCE [LARGE SCALE GENOMIC DNA]</scope>
</reference>
<evidence type="ECO:0000313" key="8">
    <source>
        <dbReference type="Proteomes" id="UP000176204"/>
    </source>
</evidence>
<feature type="domain" description="EF-hand" evidence="5">
    <location>
        <begin position="101"/>
        <end position="115"/>
    </location>
</feature>
<name>A0A1C7PEZ7_9BACT</name>
<evidence type="ECO:0000259" key="5">
    <source>
        <dbReference type="Pfam" id="PF13202"/>
    </source>
</evidence>